<evidence type="ECO:0000313" key="7">
    <source>
        <dbReference type="Proteomes" id="UP000236527"/>
    </source>
</evidence>
<keyword evidence="3" id="KW-0472">Membrane</keyword>
<dbReference type="AlphaFoldDB" id="A0A2H6LQR2"/>
<dbReference type="GO" id="GO:0016020">
    <property type="term" value="C:membrane"/>
    <property type="evidence" value="ECO:0007669"/>
    <property type="project" value="InterPro"/>
</dbReference>
<feature type="domain" description="Phytochrome chromophore attachment site" evidence="4">
    <location>
        <begin position="221"/>
        <end position="357"/>
    </location>
</feature>
<evidence type="ECO:0000256" key="2">
    <source>
        <dbReference type="PROSITE-ProRule" id="PRU00284"/>
    </source>
</evidence>
<dbReference type="Gene3D" id="1.10.287.950">
    <property type="entry name" value="Methyl-accepting chemotaxis protein"/>
    <property type="match status" value="1"/>
</dbReference>
<dbReference type="Pfam" id="PF01590">
    <property type="entry name" value="GAF"/>
    <property type="match status" value="3"/>
</dbReference>
<dbReference type="InterPro" id="IPR004089">
    <property type="entry name" value="MCPsignal_dom"/>
</dbReference>
<keyword evidence="7" id="KW-1185">Reference proteome</keyword>
<accession>A0A2H6LQR2</accession>
<protein>
    <submittedName>
        <fullName evidence="6">Methyl-accepting chemotaxis sensory transducer</fullName>
    </submittedName>
</protein>
<dbReference type="PROSITE" id="PS50046">
    <property type="entry name" value="PHYTOCHROME_2"/>
    <property type="match status" value="3"/>
</dbReference>
<feature type="domain" description="Phytochrome chromophore attachment site" evidence="4">
    <location>
        <begin position="393"/>
        <end position="529"/>
    </location>
</feature>
<comment type="caution">
    <text evidence="6">The sequence shown here is derived from an EMBL/GenBank/DDBJ whole genome shotgun (WGS) entry which is preliminary data.</text>
</comment>
<evidence type="ECO:0000256" key="3">
    <source>
        <dbReference type="SAM" id="Phobius"/>
    </source>
</evidence>
<feature type="transmembrane region" description="Helical" evidence="3">
    <location>
        <begin position="120"/>
        <end position="138"/>
    </location>
</feature>
<keyword evidence="1 2" id="KW-0807">Transducer</keyword>
<dbReference type="PROSITE" id="PS50111">
    <property type="entry name" value="CHEMOTAXIS_TRANSDUC_2"/>
    <property type="match status" value="1"/>
</dbReference>
<dbReference type="PANTHER" id="PTHR32089:SF114">
    <property type="entry name" value="METHYL-ACCEPTING CHEMOTAXIS PROTEIN MCPB"/>
    <property type="match status" value="1"/>
</dbReference>
<dbReference type="EMBL" id="BDGE01000108">
    <property type="protein sequence ID" value="GBE95524.1"/>
    <property type="molecule type" value="Genomic_DNA"/>
</dbReference>
<dbReference type="Proteomes" id="UP000236527">
    <property type="component" value="Unassembled WGS sequence"/>
</dbReference>
<feature type="domain" description="Methyl-accepting transducer" evidence="5">
    <location>
        <begin position="736"/>
        <end position="972"/>
    </location>
</feature>
<gene>
    <name evidence="6" type="ORF">NCWK1_5312</name>
</gene>
<dbReference type="PANTHER" id="PTHR32089">
    <property type="entry name" value="METHYL-ACCEPTING CHEMOTAXIS PROTEIN MCPB"/>
    <property type="match status" value="1"/>
</dbReference>
<dbReference type="InterPro" id="IPR029016">
    <property type="entry name" value="GAF-like_dom_sf"/>
</dbReference>
<dbReference type="Pfam" id="PF00015">
    <property type="entry name" value="MCPsignal"/>
    <property type="match status" value="1"/>
</dbReference>
<evidence type="ECO:0000256" key="1">
    <source>
        <dbReference type="ARBA" id="ARBA00023224"/>
    </source>
</evidence>
<dbReference type="GO" id="GO:0007165">
    <property type="term" value="P:signal transduction"/>
    <property type="evidence" value="ECO:0007669"/>
    <property type="project" value="UniProtKB-KW"/>
</dbReference>
<dbReference type="InterPro" id="IPR003018">
    <property type="entry name" value="GAF"/>
</dbReference>
<dbReference type="SMART" id="SM00065">
    <property type="entry name" value="GAF"/>
    <property type="match status" value="3"/>
</dbReference>
<sequence>MYMADPVNLGKICSMNQHSTKKLNSNLATTEVEPSLSQASHVRVNSSNSFRRLQSILPWSLKSKVTGWAIAISILPVLGIGAVSYFGSQSLTQQINQAKSANPADLQTAEITLKQYQTSLLWGTGIIAVISGAIASLISHRLTRPVLSAAEISTVLVNRLSRREEIETQTDIAEQDELVALKANINQLQLQLPVLLSKQETETERSQLLINLTRRMQAALSQENLLRTTVEEVRQALRFDRVVIFHFDSHGNGSFLEESAAPGLPKILWATVADPCFQERYIEQYRQGRVRAINNIYQANLTDCHIGLLERFGIKANLVAPILKNNQLFGLLIGHQCSAPRFWQQAEIDLFAQVATQLGFALDHTRLVEQIDKRADQAHVVINITRKIRESLNEEDVLKTTVEEIRKALSTDRVMVYGFDADWYGTVIAEAVVPGFPKALRAKIKDPCFAEGYVDQYRTGRVQATNDIYTAGLSACHISQLEPFAVKANLVTPILKDDQLFGLLIAHQCAAPRDWQQLEIDLVAQLAMQVGFALDHARLLQRIDAEGVRTQLLVDITRKIRESLNEEDVLKTTVEEIRKALSTDRVMVYGFDADWYGTVIAEAVVPGFPKALRAKIKDPCFAEGYVDQYRTGRVQATNDIYTAGLSACHISQLEPFAVKANLVAPILKDDQLFGLLIAHQCAAPRDWQQPEIDLFAQLAMQVGFALDHARLLDQVEQAYQSVESALQQQHLHKEAWQSQVSKLLKDHQTIVEILSSQAISQMDMITDAHNQIQALANGNQAIFRRLQELDNQAQQIYTQVETGQQGMNGILDGISAVSNTVVEAATKLKHFEQPSQTLLSKVNLIAQVASQMKRQAMKVVFEAVRTGESGQEFVTTAEEVLSLAQQLDDDITKISSLVGELYVAHTEVTELMQGGEQQAIASTQEIEATQQALDRITAMNHYVNVLLTELMQAANNQVEISTAASQSLLEVASTSQQTTANTVNLAKNFTKLAAIAQDWTENNV</sequence>
<dbReference type="Gene3D" id="3.30.450.40">
    <property type="match status" value="4"/>
</dbReference>
<name>A0A2H6LQR2_9NOSO</name>
<dbReference type="SUPFAM" id="SSF55781">
    <property type="entry name" value="GAF domain-like"/>
    <property type="match status" value="3"/>
</dbReference>
<feature type="domain" description="Phytochrome chromophore attachment site" evidence="4">
    <location>
        <begin position="565"/>
        <end position="701"/>
    </location>
</feature>
<keyword evidence="3" id="KW-1133">Transmembrane helix</keyword>
<dbReference type="InterPro" id="IPR016132">
    <property type="entry name" value="Phyto_chromo_attachment"/>
</dbReference>
<evidence type="ECO:0000259" key="4">
    <source>
        <dbReference type="PROSITE" id="PS50046"/>
    </source>
</evidence>
<evidence type="ECO:0000259" key="5">
    <source>
        <dbReference type="PROSITE" id="PS50111"/>
    </source>
</evidence>
<dbReference type="SUPFAM" id="SSF58104">
    <property type="entry name" value="Methyl-accepting chemotaxis protein (MCP) signaling domain"/>
    <property type="match status" value="1"/>
</dbReference>
<keyword evidence="3" id="KW-0812">Transmembrane</keyword>
<proteinExistence type="predicted"/>
<organism evidence="6 7">
    <name type="scientific">Nostoc cycadae WK-1</name>
    <dbReference type="NCBI Taxonomy" id="1861711"/>
    <lineage>
        <taxon>Bacteria</taxon>
        <taxon>Bacillati</taxon>
        <taxon>Cyanobacteriota</taxon>
        <taxon>Cyanophyceae</taxon>
        <taxon>Nostocales</taxon>
        <taxon>Nostocaceae</taxon>
        <taxon>Nostoc</taxon>
    </lineage>
</organism>
<reference evidence="7" key="1">
    <citation type="journal article" date="2018" name="Genome Announc.">
        <title>Draft Genome Sequence of the Nitrogen-Fixing and Hormogonia-Inducing Cyanobacterium Nostoc cycadae Strain WK-1, Isolated from the Coralloid Roots of Cycas revoluta.</title>
        <authorList>
            <person name="Kanesaki Y."/>
            <person name="Hirose M."/>
            <person name="Hirose Y."/>
            <person name="Fujisawa T."/>
            <person name="Nakamura Y."/>
            <person name="Watanabe S."/>
            <person name="Matsunaga S."/>
            <person name="Uchida H."/>
            <person name="Murakami A."/>
        </authorList>
    </citation>
    <scope>NUCLEOTIDE SEQUENCE [LARGE SCALE GENOMIC DNA]</scope>
    <source>
        <strain evidence="7">WK-1</strain>
    </source>
</reference>
<evidence type="ECO:0000313" key="6">
    <source>
        <dbReference type="EMBL" id="GBE95524.1"/>
    </source>
</evidence>
<feature type="transmembrane region" description="Helical" evidence="3">
    <location>
        <begin position="65"/>
        <end position="86"/>
    </location>
</feature>